<keyword evidence="1" id="KW-0812">Transmembrane</keyword>
<evidence type="ECO:0008006" key="4">
    <source>
        <dbReference type="Google" id="ProtNLM"/>
    </source>
</evidence>
<protein>
    <recommendedName>
        <fullName evidence="4">DUF1640 domain-containing protein</fullName>
    </recommendedName>
</protein>
<reference evidence="2" key="1">
    <citation type="submission" date="2019-02" db="EMBL/GenBank/DDBJ databases">
        <authorList>
            <person name="Gruber-Vodicka R. H."/>
            <person name="Seah K. B. B."/>
        </authorList>
    </citation>
    <scope>NUCLEOTIDE SEQUENCE</scope>
    <source>
        <strain evidence="3">BECK_BY19</strain>
        <strain evidence="2">BECK_BY8</strain>
    </source>
</reference>
<keyword evidence="1" id="KW-1133">Transmembrane helix</keyword>
<dbReference type="AlphaFoldDB" id="A0A451ACE9"/>
<proteinExistence type="predicted"/>
<evidence type="ECO:0000313" key="3">
    <source>
        <dbReference type="EMBL" id="VFK70915.1"/>
    </source>
</evidence>
<name>A0A451ACE9_9GAMM</name>
<evidence type="ECO:0000256" key="1">
    <source>
        <dbReference type="SAM" id="Phobius"/>
    </source>
</evidence>
<evidence type="ECO:0000313" key="2">
    <source>
        <dbReference type="EMBL" id="VFK63699.1"/>
    </source>
</evidence>
<organism evidence="2">
    <name type="scientific">Candidatus Kentrum sp. UNK</name>
    <dbReference type="NCBI Taxonomy" id="2126344"/>
    <lineage>
        <taxon>Bacteria</taxon>
        <taxon>Pseudomonadati</taxon>
        <taxon>Pseudomonadota</taxon>
        <taxon>Gammaproteobacteria</taxon>
        <taxon>Candidatus Kentrum</taxon>
    </lineage>
</organism>
<feature type="transmembrane region" description="Helical" evidence="1">
    <location>
        <begin position="61"/>
        <end position="80"/>
    </location>
</feature>
<sequence length="82" mass="9055">MDAVTFDTHHFISTLRNAGFEEKQAAALSTAHKDAVEQMGLATKGDIDLVRTEMRMMKYQLMAWFGGVQVLSVIAIAALIKI</sequence>
<gene>
    <name evidence="2" type="ORF">BECKUNK1418G_GA0071005_10361</name>
    <name evidence="3" type="ORF">BECKUNK1418H_GA0071006_10431</name>
</gene>
<dbReference type="EMBL" id="CAADFZ010000036">
    <property type="protein sequence ID" value="VFK63699.1"/>
    <property type="molecule type" value="Genomic_DNA"/>
</dbReference>
<dbReference type="EMBL" id="CAADGD010000043">
    <property type="protein sequence ID" value="VFK70915.1"/>
    <property type="molecule type" value="Genomic_DNA"/>
</dbReference>
<accession>A0A451ACE9</accession>
<keyword evidence="1" id="KW-0472">Membrane</keyword>